<organism evidence="1">
    <name type="scientific">Siphoviridae sp. ctDXu9</name>
    <dbReference type="NCBI Taxonomy" id="2825387"/>
    <lineage>
        <taxon>Viruses</taxon>
        <taxon>Duplodnaviria</taxon>
        <taxon>Heunggongvirae</taxon>
        <taxon>Uroviricota</taxon>
        <taxon>Caudoviricetes</taxon>
    </lineage>
</organism>
<dbReference type="EMBL" id="BK016244">
    <property type="protein sequence ID" value="DAG04545.1"/>
    <property type="molecule type" value="Genomic_DNA"/>
</dbReference>
<proteinExistence type="predicted"/>
<sequence length="109" mass="12651">MLILTTKLKNAINKKKPGMEFSLHQISVNGNKRGTSGWIRNPENNSVVYVNTEGIKWNGRPRQYMYRYADDMKDTHGYHNRWATSLEELVNGITELLLFPVSEVKDLRI</sequence>
<name>A0A8S5VCP1_9CAUD</name>
<reference evidence="1" key="1">
    <citation type="journal article" date="2021" name="Proc. Natl. Acad. Sci. U.S.A.">
        <title>A Catalog of Tens of Thousands of Viruses from Human Metagenomes Reveals Hidden Associations with Chronic Diseases.</title>
        <authorList>
            <person name="Tisza M.J."/>
            <person name="Buck C.B."/>
        </authorList>
    </citation>
    <scope>NUCLEOTIDE SEQUENCE</scope>
    <source>
        <strain evidence="1">CtDXu9</strain>
    </source>
</reference>
<accession>A0A8S5VCP1</accession>
<protein>
    <submittedName>
        <fullName evidence="1">Uncharacterized protein</fullName>
    </submittedName>
</protein>
<evidence type="ECO:0000313" key="1">
    <source>
        <dbReference type="EMBL" id="DAG04545.1"/>
    </source>
</evidence>